<dbReference type="SUPFAM" id="SSF52540">
    <property type="entry name" value="P-loop containing nucleoside triphosphate hydrolases"/>
    <property type="match status" value="2"/>
</dbReference>
<name>A0A136IXU5_9PEZI</name>
<dbReference type="GO" id="GO:0008094">
    <property type="term" value="F:ATP-dependent activity, acting on DNA"/>
    <property type="evidence" value="ECO:0007669"/>
    <property type="project" value="TreeGrafter"/>
</dbReference>
<dbReference type="InterPro" id="IPR000330">
    <property type="entry name" value="SNF2_N"/>
</dbReference>
<dbReference type="GO" id="GO:0005634">
    <property type="term" value="C:nucleus"/>
    <property type="evidence" value="ECO:0007669"/>
    <property type="project" value="TreeGrafter"/>
</dbReference>
<gene>
    <name evidence="6" type="ORF">Micbo1qcDRAFT_165141</name>
</gene>
<dbReference type="InterPro" id="IPR027417">
    <property type="entry name" value="P-loop_NTPase"/>
</dbReference>
<dbReference type="STRING" id="196109.A0A136IXU5"/>
<feature type="compositionally biased region" description="Basic and acidic residues" evidence="4">
    <location>
        <begin position="336"/>
        <end position="348"/>
    </location>
</feature>
<keyword evidence="3" id="KW-0067">ATP-binding</keyword>
<evidence type="ECO:0000313" key="6">
    <source>
        <dbReference type="EMBL" id="KXJ89785.1"/>
    </source>
</evidence>
<evidence type="ECO:0000313" key="7">
    <source>
        <dbReference type="Proteomes" id="UP000070501"/>
    </source>
</evidence>
<dbReference type="Pfam" id="PF00271">
    <property type="entry name" value="Helicase_C"/>
    <property type="match status" value="1"/>
</dbReference>
<dbReference type="AlphaFoldDB" id="A0A136IXU5"/>
<accession>A0A136IXU5</accession>
<feature type="compositionally biased region" description="Acidic residues" evidence="4">
    <location>
        <begin position="385"/>
        <end position="402"/>
    </location>
</feature>
<reference evidence="7" key="1">
    <citation type="submission" date="2016-02" db="EMBL/GenBank/DDBJ databases">
        <title>Draft genome sequence of Microdochium bolleyi, a fungal endophyte of beachgrass.</title>
        <authorList>
            <consortium name="DOE Joint Genome Institute"/>
            <person name="David A.S."/>
            <person name="May G."/>
            <person name="Haridas S."/>
            <person name="Lim J."/>
            <person name="Wang M."/>
            <person name="Labutti K."/>
            <person name="Lipzen A."/>
            <person name="Barry K."/>
            <person name="Grigoriev I.V."/>
        </authorList>
    </citation>
    <scope>NUCLEOTIDE SEQUENCE [LARGE SCALE GENOMIC DNA]</scope>
    <source>
        <strain evidence="7">J235TASD1</strain>
    </source>
</reference>
<organism evidence="6 7">
    <name type="scientific">Microdochium bolleyi</name>
    <dbReference type="NCBI Taxonomy" id="196109"/>
    <lineage>
        <taxon>Eukaryota</taxon>
        <taxon>Fungi</taxon>
        <taxon>Dikarya</taxon>
        <taxon>Ascomycota</taxon>
        <taxon>Pezizomycotina</taxon>
        <taxon>Sordariomycetes</taxon>
        <taxon>Xylariomycetidae</taxon>
        <taxon>Xylariales</taxon>
        <taxon>Microdochiaceae</taxon>
        <taxon>Microdochium</taxon>
    </lineage>
</organism>
<dbReference type="PANTHER" id="PTHR45626:SF14">
    <property type="entry name" value="ATP-DEPENDENT DNA HELICASE (EUROFUNG)"/>
    <property type="match status" value="1"/>
</dbReference>
<evidence type="ECO:0000256" key="2">
    <source>
        <dbReference type="ARBA" id="ARBA00022801"/>
    </source>
</evidence>
<dbReference type="Gene3D" id="3.40.50.10810">
    <property type="entry name" value="Tandem AAA-ATPase domain"/>
    <property type="match status" value="1"/>
</dbReference>
<dbReference type="CDD" id="cd18793">
    <property type="entry name" value="SF2_C_SNF"/>
    <property type="match status" value="1"/>
</dbReference>
<keyword evidence="1" id="KW-0547">Nucleotide-binding</keyword>
<dbReference type="OrthoDB" id="423559at2759"/>
<dbReference type="InParanoid" id="A0A136IXU5"/>
<protein>
    <submittedName>
        <fullName evidence="6">p-loop containing nucleoside triphosphate hydrolase protein</fullName>
    </submittedName>
</protein>
<dbReference type="EMBL" id="KQ964254">
    <property type="protein sequence ID" value="KXJ89785.1"/>
    <property type="molecule type" value="Genomic_DNA"/>
</dbReference>
<keyword evidence="7" id="KW-1185">Reference proteome</keyword>
<feature type="compositionally biased region" description="Basic and acidic residues" evidence="4">
    <location>
        <begin position="74"/>
        <end position="83"/>
    </location>
</feature>
<evidence type="ECO:0000256" key="3">
    <source>
        <dbReference type="ARBA" id="ARBA00022840"/>
    </source>
</evidence>
<dbReference type="InterPro" id="IPR038718">
    <property type="entry name" value="SNF2-like_sf"/>
</dbReference>
<sequence>MQNNLEELQSLVKFLRIKPYDDLREWKEHFEIPIKQGKGDVAMQRLHGLLSCFMKRRTKDILKKDGALSTGSKKSGDQEKSATSDFKVTERKVISIAATFSPAERRFYNRLERRTDKSIDALMQGNINYASALVLLLRLRQACNHPKLLEGKLEKDHEALSEEPKPKQADADVDALADLLGGLDVATKHCDICGWEIDKDSRQAGRDKCKDCFDDLQYFRTHDEGANLLKTPKPAKTKTKSRKAKVKKVVVEKIKLPAARRKPRNRRAVIDSDDEEEEGSWIVSGDEKGPLRLGKAGGTDDENAEGDGETIHTEDSEDDDTREGSQLDSFVVNDGQDTKPEYIKKALEDSDSDSDDSGSLPDLAHIGRHSAKSKVKKPRTAESPSDSEESDDSEEETEDDDTGISASELDTDSDDDNHNSRGGHTAHVLASAKIRQLLTILHKEVQEHKFIVFSQFTSMLDLVEPFFRKDGIKYTRYDGSMRNDAREAALNSLRNDSGCRVLLCSLKCGALGLNLTAASRVVILEPFWNPFVEEQAIDRVHRLTQKVDVIVYKLTVEDTVEERILELQDKK</sequence>
<dbReference type="GO" id="GO:0016787">
    <property type="term" value="F:hydrolase activity"/>
    <property type="evidence" value="ECO:0007669"/>
    <property type="project" value="UniProtKB-KW"/>
</dbReference>
<dbReference type="PANTHER" id="PTHR45626">
    <property type="entry name" value="TRANSCRIPTION TERMINATION FACTOR 2-RELATED"/>
    <property type="match status" value="1"/>
</dbReference>
<evidence type="ECO:0000259" key="5">
    <source>
        <dbReference type="PROSITE" id="PS51194"/>
    </source>
</evidence>
<dbReference type="GO" id="GO:0005524">
    <property type="term" value="F:ATP binding"/>
    <property type="evidence" value="ECO:0007669"/>
    <property type="project" value="UniProtKB-KW"/>
</dbReference>
<dbReference type="Pfam" id="PF00176">
    <property type="entry name" value="SNF2-rel_dom"/>
    <property type="match status" value="1"/>
</dbReference>
<dbReference type="SMART" id="SM00490">
    <property type="entry name" value="HELICc"/>
    <property type="match status" value="1"/>
</dbReference>
<dbReference type="PROSITE" id="PS51194">
    <property type="entry name" value="HELICASE_CTER"/>
    <property type="match status" value="1"/>
</dbReference>
<dbReference type="InterPro" id="IPR050628">
    <property type="entry name" value="SNF2_RAD54_helicase_TF"/>
</dbReference>
<feature type="domain" description="Helicase C-terminal" evidence="5">
    <location>
        <begin position="433"/>
        <end position="571"/>
    </location>
</feature>
<proteinExistence type="predicted"/>
<feature type="non-terminal residue" evidence="6">
    <location>
        <position position="571"/>
    </location>
</feature>
<feature type="region of interest" description="Disordered" evidence="4">
    <location>
        <begin position="260"/>
        <end position="424"/>
    </location>
</feature>
<dbReference type="Gene3D" id="3.40.50.300">
    <property type="entry name" value="P-loop containing nucleotide triphosphate hydrolases"/>
    <property type="match status" value="2"/>
</dbReference>
<dbReference type="InterPro" id="IPR001650">
    <property type="entry name" value="Helicase_C-like"/>
</dbReference>
<evidence type="ECO:0000256" key="4">
    <source>
        <dbReference type="SAM" id="MobiDB-lite"/>
    </source>
</evidence>
<evidence type="ECO:0000256" key="1">
    <source>
        <dbReference type="ARBA" id="ARBA00022741"/>
    </source>
</evidence>
<feature type="compositionally biased region" description="Basic residues" evidence="4">
    <location>
        <begin position="366"/>
        <end position="378"/>
    </location>
</feature>
<dbReference type="Proteomes" id="UP000070501">
    <property type="component" value="Unassembled WGS sequence"/>
</dbReference>
<feature type="region of interest" description="Disordered" evidence="4">
    <location>
        <begin position="64"/>
        <end position="83"/>
    </location>
</feature>
<keyword evidence="2 6" id="KW-0378">Hydrolase</keyword>
<feature type="compositionally biased region" description="Acidic residues" evidence="4">
    <location>
        <begin position="299"/>
        <end position="308"/>
    </location>
</feature>
<dbReference type="GO" id="GO:0006281">
    <property type="term" value="P:DNA repair"/>
    <property type="evidence" value="ECO:0007669"/>
    <property type="project" value="TreeGrafter"/>
</dbReference>
<dbReference type="InterPro" id="IPR049730">
    <property type="entry name" value="SNF2/RAD54-like_C"/>
</dbReference>